<evidence type="ECO:0000313" key="9">
    <source>
        <dbReference type="EMBL" id="MBZ0154904.1"/>
    </source>
</evidence>
<comment type="catalytic activity">
    <reaction evidence="1">
        <text>a 1,2-diacyl-sn-glycero-3-phosphocholine + H2O = a 1,2-diacyl-sn-glycero-3-phosphate + choline + H(+)</text>
        <dbReference type="Rhea" id="RHEA:14445"/>
        <dbReference type="ChEBI" id="CHEBI:15354"/>
        <dbReference type="ChEBI" id="CHEBI:15377"/>
        <dbReference type="ChEBI" id="CHEBI:15378"/>
        <dbReference type="ChEBI" id="CHEBI:57643"/>
        <dbReference type="ChEBI" id="CHEBI:58608"/>
        <dbReference type="EC" id="3.1.4.4"/>
    </reaction>
</comment>
<keyword evidence="7" id="KW-0732">Signal</keyword>
<keyword evidence="6" id="KW-0443">Lipid metabolism</keyword>
<organism evidence="9 10">
    <name type="scientific">Candidatus Nitrobium versatile</name>
    <dbReference type="NCBI Taxonomy" id="2884831"/>
    <lineage>
        <taxon>Bacteria</taxon>
        <taxon>Pseudomonadati</taxon>
        <taxon>Nitrospirota</taxon>
        <taxon>Nitrospiria</taxon>
        <taxon>Nitrospirales</taxon>
        <taxon>Nitrospiraceae</taxon>
        <taxon>Candidatus Nitrobium</taxon>
    </lineage>
</organism>
<proteinExistence type="inferred from homology"/>
<dbReference type="EMBL" id="JAIOIV010000015">
    <property type="protein sequence ID" value="MBZ0154904.1"/>
    <property type="molecule type" value="Genomic_DNA"/>
</dbReference>
<evidence type="ECO:0000259" key="8">
    <source>
        <dbReference type="PROSITE" id="PS50035"/>
    </source>
</evidence>
<dbReference type="CDD" id="cd09170">
    <property type="entry name" value="PLDc_Nuc"/>
    <property type="match status" value="1"/>
</dbReference>
<protein>
    <recommendedName>
        <fullName evidence="3">phospholipase D</fullName>
        <ecNumber evidence="3">3.1.4.4</ecNumber>
    </recommendedName>
</protein>
<dbReference type="Proteomes" id="UP000705867">
    <property type="component" value="Unassembled WGS sequence"/>
</dbReference>
<comment type="similarity">
    <text evidence="2">Belongs to the phospholipase D family.</text>
</comment>
<evidence type="ECO:0000313" key="10">
    <source>
        <dbReference type="Proteomes" id="UP000705867"/>
    </source>
</evidence>
<dbReference type="EC" id="3.1.4.4" evidence="3"/>
<dbReference type="GO" id="GO:0016891">
    <property type="term" value="F:RNA endonuclease activity producing 5'-phosphomonoesters, hydrolytic mechanism"/>
    <property type="evidence" value="ECO:0007669"/>
    <property type="project" value="TreeGrafter"/>
</dbReference>
<dbReference type="AlphaFoldDB" id="A0A953J830"/>
<comment type="caution">
    <text evidence="9">The sequence shown here is derived from an EMBL/GenBank/DDBJ whole genome shotgun (WGS) entry which is preliminary data.</text>
</comment>
<evidence type="ECO:0000256" key="6">
    <source>
        <dbReference type="ARBA" id="ARBA00023098"/>
    </source>
</evidence>
<feature type="chain" id="PRO_5037147422" description="phospholipase D" evidence="7">
    <location>
        <begin position="26"/>
        <end position="182"/>
    </location>
</feature>
<dbReference type="InterPro" id="IPR001736">
    <property type="entry name" value="PLipase_D/transphosphatidylase"/>
</dbReference>
<dbReference type="GO" id="GO:0016042">
    <property type="term" value="P:lipid catabolic process"/>
    <property type="evidence" value="ECO:0007669"/>
    <property type="project" value="UniProtKB-KW"/>
</dbReference>
<dbReference type="GO" id="GO:0004630">
    <property type="term" value="F:phospholipase D activity"/>
    <property type="evidence" value="ECO:0007669"/>
    <property type="project" value="UniProtKB-EC"/>
</dbReference>
<dbReference type="Gene3D" id="3.30.870.10">
    <property type="entry name" value="Endonuclease Chain A"/>
    <property type="match status" value="1"/>
</dbReference>
<keyword evidence="5" id="KW-0442">Lipid degradation</keyword>
<keyword evidence="4" id="KW-0378">Hydrolase</keyword>
<sequence length="182" mass="20363">MFKRTIKFIILLGIILQLSCSNTQAIDVTLKNAPTQVYFSPSGGATEAIIKTISTAKSEILVQAYSFTSSPIARSLVEAYKRGIHIEIILDKSNRTAKYSAADFSHNMGIPTYIDAEHAIAHSKIMIIDRETVITGSFNFTKAAEEKNAENLLIIRSKELAKAYIENWERHRKHSIEYSGKL</sequence>
<evidence type="ECO:0000256" key="2">
    <source>
        <dbReference type="ARBA" id="ARBA00008664"/>
    </source>
</evidence>
<feature type="signal peptide" evidence="7">
    <location>
        <begin position="1"/>
        <end position="25"/>
    </location>
</feature>
<evidence type="ECO:0000256" key="1">
    <source>
        <dbReference type="ARBA" id="ARBA00000798"/>
    </source>
</evidence>
<evidence type="ECO:0000256" key="3">
    <source>
        <dbReference type="ARBA" id="ARBA00012027"/>
    </source>
</evidence>
<feature type="domain" description="PLD phosphodiesterase" evidence="8">
    <location>
        <begin position="117"/>
        <end position="144"/>
    </location>
</feature>
<name>A0A953J830_9BACT</name>
<dbReference type="PANTHER" id="PTHR43856:SF1">
    <property type="entry name" value="MITOCHONDRIAL CARDIOLIPIN HYDROLASE"/>
    <property type="match status" value="1"/>
</dbReference>
<reference evidence="9" key="2">
    <citation type="submission" date="2021-08" db="EMBL/GenBank/DDBJ databases">
        <authorList>
            <person name="Dalcin Martins P."/>
        </authorList>
    </citation>
    <scope>NUCLEOTIDE SEQUENCE</scope>
    <source>
        <strain evidence="9">MAG_39</strain>
    </source>
</reference>
<dbReference type="SMART" id="SM00155">
    <property type="entry name" value="PLDc"/>
    <property type="match status" value="1"/>
</dbReference>
<accession>A0A953J830</accession>
<evidence type="ECO:0000256" key="5">
    <source>
        <dbReference type="ARBA" id="ARBA00022963"/>
    </source>
</evidence>
<dbReference type="Pfam" id="PF13091">
    <property type="entry name" value="PLDc_2"/>
    <property type="match status" value="1"/>
</dbReference>
<dbReference type="InterPro" id="IPR051406">
    <property type="entry name" value="PLD_domain"/>
</dbReference>
<gene>
    <name evidence="9" type="ORF">K8I29_01655</name>
</gene>
<dbReference type="SUPFAM" id="SSF56024">
    <property type="entry name" value="Phospholipase D/nuclease"/>
    <property type="match status" value="1"/>
</dbReference>
<dbReference type="PANTHER" id="PTHR43856">
    <property type="entry name" value="CARDIOLIPIN HYDROLASE"/>
    <property type="match status" value="1"/>
</dbReference>
<evidence type="ECO:0000256" key="7">
    <source>
        <dbReference type="SAM" id="SignalP"/>
    </source>
</evidence>
<dbReference type="PROSITE" id="PS50035">
    <property type="entry name" value="PLD"/>
    <property type="match status" value="1"/>
</dbReference>
<reference evidence="9" key="1">
    <citation type="journal article" date="2021" name="bioRxiv">
        <title>Unraveling nitrogen, sulfur and carbon metabolic pathways and microbial community transcriptional responses to substrate deprivation and toxicity stresses in a bioreactor mimicking anoxic brackish coastal sediment conditions.</title>
        <authorList>
            <person name="Martins P.D."/>
            <person name="Echeveste M.J."/>
            <person name="Arshad A."/>
            <person name="Kurth J."/>
            <person name="Ouboter H."/>
            <person name="Jetten M.S.M."/>
            <person name="Welte C.U."/>
        </authorList>
    </citation>
    <scope>NUCLEOTIDE SEQUENCE</scope>
    <source>
        <strain evidence="9">MAG_39</strain>
    </source>
</reference>
<dbReference type="InterPro" id="IPR025202">
    <property type="entry name" value="PLD-like_dom"/>
</dbReference>
<evidence type="ECO:0000256" key="4">
    <source>
        <dbReference type="ARBA" id="ARBA00022801"/>
    </source>
</evidence>
<dbReference type="GO" id="GO:0006793">
    <property type="term" value="P:phosphorus metabolic process"/>
    <property type="evidence" value="ECO:0007669"/>
    <property type="project" value="UniProtKB-ARBA"/>
</dbReference>